<dbReference type="InterPro" id="IPR024344">
    <property type="entry name" value="MDMPI_metal-binding"/>
</dbReference>
<dbReference type="Gene3D" id="1.20.120.450">
    <property type="entry name" value="dinb family like domain"/>
    <property type="match status" value="1"/>
</dbReference>
<dbReference type="NCBIfam" id="TIGR03083">
    <property type="entry name" value="maleylpyruvate isomerase family mycothiol-dependent enzyme"/>
    <property type="match status" value="1"/>
</dbReference>
<evidence type="ECO:0000313" key="2">
    <source>
        <dbReference type="EMBL" id="MBA0126016.1"/>
    </source>
</evidence>
<organism evidence="2 3">
    <name type="scientific">Haloechinothrix aidingensis</name>
    <dbReference type="NCBI Taxonomy" id="2752311"/>
    <lineage>
        <taxon>Bacteria</taxon>
        <taxon>Bacillati</taxon>
        <taxon>Actinomycetota</taxon>
        <taxon>Actinomycetes</taxon>
        <taxon>Pseudonocardiales</taxon>
        <taxon>Pseudonocardiaceae</taxon>
        <taxon>Haloechinothrix</taxon>
    </lineage>
</organism>
<dbReference type="SUPFAM" id="SSF109854">
    <property type="entry name" value="DinB/YfiT-like putative metalloenzymes"/>
    <property type="match status" value="1"/>
</dbReference>
<dbReference type="InterPro" id="IPR017520">
    <property type="entry name" value="CHP03086"/>
</dbReference>
<feature type="domain" description="Mycothiol-dependent maleylpyruvate isomerase metal-binding" evidence="1">
    <location>
        <begin position="11"/>
        <end position="124"/>
    </location>
</feature>
<dbReference type="NCBIfam" id="TIGR03086">
    <property type="entry name" value="TIGR03086 family metal-binding protein"/>
    <property type="match status" value="1"/>
</dbReference>
<dbReference type="InterPro" id="IPR017517">
    <property type="entry name" value="Maleyloyr_isom"/>
</dbReference>
<sequence length="182" mass="20051">MTEVSERHSRLSTAFADKIAAVPPDRWNAATPCTAWNVRDLVRHVTDNHTLFLGLVGRDVRPRPSVDDDPLGAFTTGSDQIQSDLEDPARAGAEFDGYFGRTTFAQAIDRFLCFDLAVHGWDLARATGQDERLFPQDLPWLWSGTELFGEALRGDGVCGPAVDPPADADEQARLLSYLGRHV</sequence>
<evidence type="ECO:0000259" key="1">
    <source>
        <dbReference type="Pfam" id="PF11716"/>
    </source>
</evidence>
<reference evidence="2 3" key="1">
    <citation type="submission" date="2020-07" db="EMBL/GenBank/DDBJ databases">
        <title>Genome of Haloechinothrix sp.</title>
        <authorList>
            <person name="Tang S.-K."/>
            <person name="Yang L."/>
            <person name="Zhu W.-Y."/>
        </authorList>
    </citation>
    <scope>NUCLEOTIDE SEQUENCE [LARGE SCALE GENOMIC DNA]</scope>
    <source>
        <strain evidence="2 3">YIM 98757</strain>
    </source>
</reference>
<accession>A0A837ZZI0</accession>
<gene>
    <name evidence="2" type="ORF">H0B56_10725</name>
</gene>
<dbReference type="AlphaFoldDB" id="A0A837ZZI0"/>
<dbReference type="Proteomes" id="UP000582974">
    <property type="component" value="Unassembled WGS sequence"/>
</dbReference>
<name>A0A837ZZI0_9PSEU</name>
<protein>
    <submittedName>
        <fullName evidence="2">TIGR03086 family protein</fullName>
    </submittedName>
</protein>
<keyword evidence="3" id="KW-1185">Reference proteome</keyword>
<dbReference type="RefSeq" id="WP_180892818.1">
    <property type="nucleotide sequence ID" value="NZ_JACCKD010000003.1"/>
</dbReference>
<comment type="caution">
    <text evidence="2">The sequence shown here is derived from an EMBL/GenBank/DDBJ whole genome shotgun (WGS) entry which is preliminary data.</text>
</comment>
<evidence type="ECO:0000313" key="3">
    <source>
        <dbReference type="Proteomes" id="UP000582974"/>
    </source>
</evidence>
<dbReference type="GO" id="GO:0046872">
    <property type="term" value="F:metal ion binding"/>
    <property type="evidence" value="ECO:0007669"/>
    <property type="project" value="InterPro"/>
</dbReference>
<dbReference type="EMBL" id="JACCKD010000003">
    <property type="protein sequence ID" value="MBA0126016.1"/>
    <property type="molecule type" value="Genomic_DNA"/>
</dbReference>
<dbReference type="InterPro" id="IPR034660">
    <property type="entry name" value="DinB/YfiT-like"/>
</dbReference>
<dbReference type="Pfam" id="PF11716">
    <property type="entry name" value="MDMPI_N"/>
    <property type="match status" value="1"/>
</dbReference>
<proteinExistence type="predicted"/>